<comment type="similarity">
    <text evidence="2">Belongs to the bacterial solute-binding protein 5 family.</text>
</comment>
<dbReference type="Proteomes" id="UP000554520">
    <property type="component" value="Unassembled WGS sequence"/>
</dbReference>
<protein>
    <submittedName>
        <fullName evidence="5">Peptide/nickel transport system substrate-binding protein</fullName>
    </submittedName>
</protein>
<dbReference type="Pfam" id="PF00496">
    <property type="entry name" value="SBP_bac_5"/>
    <property type="match status" value="1"/>
</dbReference>
<accession>A0A839UCY2</accession>
<dbReference type="GO" id="GO:0015833">
    <property type="term" value="P:peptide transport"/>
    <property type="evidence" value="ECO:0007669"/>
    <property type="project" value="TreeGrafter"/>
</dbReference>
<dbReference type="PANTHER" id="PTHR30290">
    <property type="entry name" value="PERIPLASMIC BINDING COMPONENT OF ABC TRANSPORTER"/>
    <property type="match status" value="1"/>
</dbReference>
<dbReference type="Gene3D" id="3.40.190.10">
    <property type="entry name" value="Periplasmic binding protein-like II"/>
    <property type="match status" value="1"/>
</dbReference>
<comment type="subcellular location">
    <subcellularLocation>
        <location evidence="1">Periplasm</location>
    </subcellularLocation>
</comment>
<dbReference type="Gene3D" id="3.10.105.10">
    <property type="entry name" value="Dipeptide-binding Protein, Domain 3"/>
    <property type="match status" value="1"/>
</dbReference>
<keyword evidence="6" id="KW-1185">Reference proteome</keyword>
<reference evidence="5 6" key="1">
    <citation type="submission" date="2020-08" db="EMBL/GenBank/DDBJ databases">
        <title>Genomic Encyclopedia of Type Strains, Phase III (KMG-III): the genomes of soil and plant-associated and newly described type strains.</title>
        <authorList>
            <person name="Whitman W."/>
        </authorList>
    </citation>
    <scope>NUCLEOTIDE SEQUENCE [LARGE SCALE GENOMIC DNA]</scope>
    <source>
        <strain evidence="5 6">CECT 7015</strain>
    </source>
</reference>
<dbReference type="InterPro" id="IPR000914">
    <property type="entry name" value="SBP_5_dom"/>
</dbReference>
<sequence>MVTRRTVLGTFGLGALGCAMLPSLANAADRDIEPEYLAEQLRARSLPPLSQRLPKRPRIVRLKQMGRTPGQYGGTVRTIIGSAKDIRFMTIYGYARLIGYDERLVFQPDILEGFQSENDTVFTFTLREGHKWSDGSPFTVDDFRYWWEDVLLNKDLTPGGGSMVLRVDGNLPRFEVLDEWTIRYSWDKPNPDFLPNLAGPQPLVLVGPSAYLKQFHKDYQDQFRLSALMQEQRVKKWADLHIKMSRTYRPENPKLPTLDPWRNTTAPPAEQFIFERNPFFHRVDENGRQLPYIDRFVLNVSSSSIIPAKTGAGESDLQATGIDFADYTFLKDAEDRYPVKVDLWKMTRGSRVAILPNLNCGDDVWRGLFRDVRVRRALSLAIDRHEINMAVFYGLGVPSADTLLPESPLFKPEYANAWIDHDTERANALLDEAGLQNRDADGIRLLPDGRLAEITIETPGESSVDTDVLELVTDHWRKIGIALFIRTSQRDIFRSRAMGGRIMMSIWYGMDNGVATADMNPGQLAPTMDDQLQWPLWGMHYLSHGSQGKAADLPEAIALTELLGRWQRSAHMAERTEIWQQMLAIYTQQVFSIGLVNGTLQPIVRTSRLQNVPEKGLYGFDPTCYLGIYMPDTFWLSGEQV</sequence>
<evidence type="ECO:0000256" key="2">
    <source>
        <dbReference type="ARBA" id="ARBA00005695"/>
    </source>
</evidence>
<evidence type="ECO:0000256" key="1">
    <source>
        <dbReference type="ARBA" id="ARBA00004418"/>
    </source>
</evidence>
<evidence type="ECO:0000313" key="6">
    <source>
        <dbReference type="Proteomes" id="UP000554520"/>
    </source>
</evidence>
<dbReference type="PROSITE" id="PS51257">
    <property type="entry name" value="PROKAR_LIPOPROTEIN"/>
    <property type="match status" value="1"/>
</dbReference>
<dbReference type="CDD" id="cd08500">
    <property type="entry name" value="PBP2_NikA_DppA_OppA_like_4"/>
    <property type="match status" value="1"/>
</dbReference>
<evidence type="ECO:0000256" key="3">
    <source>
        <dbReference type="SAM" id="SignalP"/>
    </source>
</evidence>
<evidence type="ECO:0000313" key="5">
    <source>
        <dbReference type="EMBL" id="MBB3146249.1"/>
    </source>
</evidence>
<name>A0A839UCY2_9HYPH</name>
<proteinExistence type="inferred from homology"/>
<dbReference type="GO" id="GO:1904680">
    <property type="term" value="F:peptide transmembrane transporter activity"/>
    <property type="evidence" value="ECO:0007669"/>
    <property type="project" value="TreeGrafter"/>
</dbReference>
<gene>
    <name evidence="5" type="ORF">FHS21_002664</name>
</gene>
<feature type="chain" id="PRO_5033067780" evidence="3">
    <location>
        <begin position="28"/>
        <end position="641"/>
    </location>
</feature>
<dbReference type="RefSeq" id="WP_112532362.1">
    <property type="nucleotide sequence ID" value="NZ_JACHXN010000007.1"/>
</dbReference>
<evidence type="ECO:0000259" key="4">
    <source>
        <dbReference type="Pfam" id="PF00496"/>
    </source>
</evidence>
<keyword evidence="3" id="KW-0732">Signal</keyword>
<dbReference type="InterPro" id="IPR039424">
    <property type="entry name" value="SBP_5"/>
</dbReference>
<organism evidence="5 6">
    <name type="scientific">Phyllobacterium trifolii</name>
    <dbReference type="NCBI Taxonomy" id="300193"/>
    <lineage>
        <taxon>Bacteria</taxon>
        <taxon>Pseudomonadati</taxon>
        <taxon>Pseudomonadota</taxon>
        <taxon>Alphaproteobacteria</taxon>
        <taxon>Hyphomicrobiales</taxon>
        <taxon>Phyllobacteriaceae</taxon>
        <taxon>Phyllobacterium</taxon>
    </lineage>
</organism>
<dbReference type="InterPro" id="IPR006311">
    <property type="entry name" value="TAT_signal"/>
</dbReference>
<dbReference type="SUPFAM" id="SSF53850">
    <property type="entry name" value="Periplasmic binding protein-like II"/>
    <property type="match status" value="1"/>
</dbReference>
<dbReference type="PANTHER" id="PTHR30290:SF62">
    <property type="entry name" value="OLIGOPEPTIDE ABC TRANSPORTER, PERIPLASMIC OLIGOPEPTIDE-BINDING PROTEIN"/>
    <property type="match status" value="1"/>
</dbReference>
<dbReference type="EMBL" id="JACHXN010000007">
    <property type="protein sequence ID" value="MBB3146249.1"/>
    <property type="molecule type" value="Genomic_DNA"/>
</dbReference>
<comment type="caution">
    <text evidence="5">The sequence shown here is derived from an EMBL/GenBank/DDBJ whole genome shotgun (WGS) entry which is preliminary data.</text>
</comment>
<dbReference type="AlphaFoldDB" id="A0A839UCY2"/>
<feature type="domain" description="Solute-binding protein family 5" evidence="4">
    <location>
        <begin position="106"/>
        <end position="511"/>
    </location>
</feature>
<feature type="signal peptide" evidence="3">
    <location>
        <begin position="1"/>
        <end position="27"/>
    </location>
</feature>
<dbReference type="PROSITE" id="PS51318">
    <property type="entry name" value="TAT"/>
    <property type="match status" value="1"/>
</dbReference>